<evidence type="ECO:0000313" key="4">
    <source>
        <dbReference type="Proteomes" id="UP000179099"/>
    </source>
</evidence>
<dbReference type="InterPro" id="IPR043993">
    <property type="entry name" value="T4SS_pilin"/>
</dbReference>
<feature type="transmembrane region" description="Helical" evidence="1">
    <location>
        <begin position="67"/>
        <end position="95"/>
    </location>
</feature>
<organism evidence="3 4">
    <name type="scientific">Candidatus Portnoybacteria bacterium RBG_19FT_COMBO_36_7</name>
    <dbReference type="NCBI Taxonomy" id="1801992"/>
    <lineage>
        <taxon>Bacteria</taxon>
        <taxon>Candidatus Portnoyibacteriota</taxon>
    </lineage>
</organism>
<feature type="transmembrane region" description="Helical" evidence="1">
    <location>
        <begin position="107"/>
        <end position="125"/>
    </location>
</feature>
<protein>
    <submittedName>
        <fullName evidence="3">Uncharacterized protein</fullName>
    </submittedName>
</protein>
<proteinExistence type="predicted"/>
<dbReference type="AlphaFoldDB" id="A0A1G2F8T6"/>
<evidence type="ECO:0000256" key="2">
    <source>
        <dbReference type="SAM" id="SignalP"/>
    </source>
</evidence>
<evidence type="ECO:0000256" key="1">
    <source>
        <dbReference type="SAM" id="Phobius"/>
    </source>
</evidence>
<dbReference type="Pfam" id="PF18895">
    <property type="entry name" value="T4SS_pilin"/>
    <property type="match status" value="1"/>
</dbReference>
<dbReference type="Proteomes" id="UP000179099">
    <property type="component" value="Unassembled WGS sequence"/>
</dbReference>
<sequence length="151" mass="16493">MKKKIIIILPLLLIIGFSLFLYPSLANAQTPECKDVMTKLTTNCRIVPVCGDKGCDLCAFFSLVVNIFAFIAFRLAPPVAGLLIVFAGAIFLTSGGSEERVTQAKKIFINVVIGLIFVFASWLIVNSIIQVIGKSVGDFNPQSWWKFTCSG</sequence>
<dbReference type="EMBL" id="MHMW01000021">
    <property type="protein sequence ID" value="OGZ33961.1"/>
    <property type="molecule type" value="Genomic_DNA"/>
</dbReference>
<comment type="caution">
    <text evidence="3">The sequence shown here is derived from an EMBL/GenBank/DDBJ whole genome shotgun (WGS) entry which is preliminary data.</text>
</comment>
<keyword evidence="1" id="KW-0812">Transmembrane</keyword>
<dbReference type="STRING" id="1801992.A2Y98_00605"/>
<gene>
    <name evidence="3" type="ORF">A2Y98_00605</name>
</gene>
<keyword evidence="1" id="KW-1133">Transmembrane helix</keyword>
<accession>A0A1G2F8T6</accession>
<keyword evidence="1" id="KW-0472">Membrane</keyword>
<feature type="signal peptide" evidence="2">
    <location>
        <begin position="1"/>
        <end position="28"/>
    </location>
</feature>
<name>A0A1G2F8T6_9BACT</name>
<reference evidence="3 4" key="1">
    <citation type="journal article" date="2016" name="Nat. Commun.">
        <title>Thousands of microbial genomes shed light on interconnected biogeochemical processes in an aquifer system.</title>
        <authorList>
            <person name="Anantharaman K."/>
            <person name="Brown C.T."/>
            <person name="Hug L.A."/>
            <person name="Sharon I."/>
            <person name="Castelle C.J."/>
            <person name="Probst A.J."/>
            <person name="Thomas B.C."/>
            <person name="Singh A."/>
            <person name="Wilkins M.J."/>
            <person name="Karaoz U."/>
            <person name="Brodie E.L."/>
            <person name="Williams K.H."/>
            <person name="Hubbard S.S."/>
            <person name="Banfield J.F."/>
        </authorList>
    </citation>
    <scope>NUCLEOTIDE SEQUENCE [LARGE SCALE GENOMIC DNA]</scope>
</reference>
<keyword evidence="2" id="KW-0732">Signal</keyword>
<evidence type="ECO:0000313" key="3">
    <source>
        <dbReference type="EMBL" id="OGZ33961.1"/>
    </source>
</evidence>
<feature type="chain" id="PRO_5009582849" evidence="2">
    <location>
        <begin position="29"/>
        <end position="151"/>
    </location>
</feature>